<dbReference type="FunFam" id="3.30.420.40:FF:000028">
    <property type="entry name" value="heat shock 70 kDa protein-like"/>
    <property type="match status" value="1"/>
</dbReference>
<dbReference type="Gene3D" id="3.30.420.40">
    <property type="match status" value="1"/>
</dbReference>
<proteinExistence type="inferred from homology"/>
<dbReference type="Proteomes" id="UP000076532">
    <property type="component" value="Unassembled WGS sequence"/>
</dbReference>
<dbReference type="GO" id="GO:0140662">
    <property type="term" value="F:ATP-dependent protein folding chaperone"/>
    <property type="evidence" value="ECO:0007669"/>
    <property type="project" value="InterPro"/>
</dbReference>
<comment type="similarity">
    <text evidence="1">Belongs to the heat shock protein 70 family.</text>
</comment>
<dbReference type="AlphaFoldDB" id="A0A166WYS1"/>
<reference evidence="4 5" key="1">
    <citation type="journal article" date="2016" name="Mol. Biol. Evol.">
        <title>Comparative Genomics of Early-Diverging Mushroom-Forming Fungi Provides Insights into the Origins of Lignocellulose Decay Capabilities.</title>
        <authorList>
            <person name="Nagy L.G."/>
            <person name="Riley R."/>
            <person name="Tritt A."/>
            <person name="Adam C."/>
            <person name="Daum C."/>
            <person name="Floudas D."/>
            <person name="Sun H."/>
            <person name="Yadav J.S."/>
            <person name="Pangilinan J."/>
            <person name="Larsson K.H."/>
            <person name="Matsuura K."/>
            <person name="Barry K."/>
            <person name="Labutti K."/>
            <person name="Kuo R."/>
            <person name="Ohm R.A."/>
            <person name="Bhattacharya S.S."/>
            <person name="Shirouzu T."/>
            <person name="Yoshinaga Y."/>
            <person name="Martin F.M."/>
            <person name="Grigoriev I.V."/>
            <person name="Hibbett D.S."/>
        </authorList>
    </citation>
    <scope>NUCLEOTIDE SEQUENCE [LARGE SCALE GENOMIC DNA]</scope>
    <source>
        <strain evidence="4 5">CBS 109695</strain>
    </source>
</reference>
<keyword evidence="3" id="KW-0067">ATP-binding</keyword>
<dbReference type="Pfam" id="PF00012">
    <property type="entry name" value="HSP70"/>
    <property type="match status" value="1"/>
</dbReference>
<sequence length="117" mass="12711">MTSVMSMSTLHPMNRLTATIPSLFISSVDQSLRPEPETRYRSACVSAPWPQFLEETEAYLARPSPTLSSPSAYFNDAQGQATEDAGTIAAFNVFPMNEATAAAAYGFNKNVEISIVK</sequence>
<evidence type="ECO:0000256" key="3">
    <source>
        <dbReference type="ARBA" id="ARBA00022840"/>
    </source>
</evidence>
<keyword evidence="2" id="KW-0547">Nucleotide-binding</keyword>
<dbReference type="InterPro" id="IPR013126">
    <property type="entry name" value="Hsp_70_fam"/>
</dbReference>
<evidence type="ECO:0000313" key="5">
    <source>
        <dbReference type="Proteomes" id="UP000076532"/>
    </source>
</evidence>
<name>A0A166WYS1_9AGAM</name>
<organism evidence="4 5">
    <name type="scientific">Athelia psychrophila</name>
    <dbReference type="NCBI Taxonomy" id="1759441"/>
    <lineage>
        <taxon>Eukaryota</taxon>
        <taxon>Fungi</taxon>
        <taxon>Dikarya</taxon>
        <taxon>Basidiomycota</taxon>
        <taxon>Agaricomycotina</taxon>
        <taxon>Agaricomycetes</taxon>
        <taxon>Agaricomycetidae</taxon>
        <taxon>Atheliales</taxon>
        <taxon>Atheliaceae</taxon>
        <taxon>Athelia</taxon>
    </lineage>
</organism>
<evidence type="ECO:0000256" key="2">
    <source>
        <dbReference type="ARBA" id="ARBA00022741"/>
    </source>
</evidence>
<keyword evidence="5" id="KW-1185">Reference proteome</keyword>
<evidence type="ECO:0000313" key="4">
    <source>
        <dbReference type="EMBL" id="KZP34249.1"/>
    </source>
</evidence>
<gene>
    <name evidence="4" type="ORF">FIBSPDRAFT_942397</name>
</gene>
<dbReference type="EMBL" id="KV417480">
    <property type="protein sequence ID" value="KZP34249.1"/>
    <property type="molecule type" value="Genomic_DNA"/>
</dbReference>
<protein>
    <submittedName>
        <fullName evidence="4">Uncharacterized protein</fullName>
    </submittedName>
</protein>
<dbReference type="GO" id="GO:0005524">
    <property type="term" value="F:ATP binding"/>
    <property type="evidence" value="ECO:0007669"/>
    <property type="project" value="UniProtKB-KW"/>
</dbReference>
<dbReference type="STRING" id="436010.A0A166WYS1"/>
<dbReference type="OrthoDB" id="3265685at2759"/>
<evidence type="ECO:0000256" key="1">
    <source>
        <dbReference type="ARBA" id="ARBA00007381"/>
    </source>
</evidence>
<accession>A0A166WYS1</accession>